<name>A0A9Q4G024_SALAG</name>
<sequence length="60" mass="6839">MKLITTVAGNQVFILNILTNRQLEVGKGLIDRLLIPWSLQTKFMESPGWKCESTYLREGS</sequence>
<organism evidence="1 2">
    <name type="scientific">Salipaludibacillus agaradhaerens</name>
    <name type="common">Bacillus agaradhaerens</name>
    <dbReference type="NCBI Taxonomy" id="76935"/>
    <lineage>
        <taxon>Bacteria</taxon>
        <taxon>Bacillati</taxon>
        <taxon>Bacillota</taxon>
        <taxon>Bacilli</taxon>
        <taxon>Bacillales</taxon>
        <taxon>Bacillaceae</taxon>
    </lineage>
</organism>
<evidence type="ECO:0000313" key="1">
    <source>
        <dbReference type="EMBL" id="MCR6097428.1"/>
    </source>
</evidence>
<keyword evidence="2" id="KW-1185">Reference proteome</keyword>
<protein>
    <submittedName>
        <fullName evidence="1">Uncharacterized protein</fullName>
    </submittedName>
</protein>
<dbReference type="RefSeq" id="WP_257821819.1">
    <property type="nucleotide sequence ID" value="NZ_JABXYM010000001.1"/>
</dbReference>
<proteinExistence type="predicted"/>
<gene>
    <name evidence="1" type="ORF">HXA33_12820</name>
</gene>
<reference evidence="1" key="1">
    <citation type="submission" date="2020-06" db="EMBL/GenBank/DDBJ databases">
        <title>Insight into the genomes of haloalkaliphilic bacilli from Kenyan soda lakes.</title>
        <authorList>
            <person name="Mwirichia R."/>
            <person name="Villamizar G.C."/>
            <person name="Poehlein A."/>
            <person name="Mugweru J."/>
            <person name="Kipnyargis A."/>
            <person name="Kiplimo D."/>
            <person name="Orwa P."/>
            <person name="Daniel R."/>
        </authorList>
    </citation>
    <scope>NUCLEOTIDE SEQUENCE</scope>
    <source>
        <strain evidence="1">B1096_S55</strain>
    </source>
</reference>
<evidence type="ECO:0000313" key="2">
    <source>
        <dbReference type="Proteomes" id="UP001057753"/>
    </source>
</evidence>
<accession>A0A9Q4G024</accession>
<dbReference type="EMBL" id="JABXYM010000001">
    <property type="protein sequence ID" value="MCR6097428.1"/>
    <property type="molecule type" value="Genomic_DNA"/>
</dbReference>
<dbReference type="AlphaFoldDB" id="A0A9Q4G024"/>
<dbReference type="Proteomes" id="UP001057753">
    <property type="component" value="Unassembled WGS sequence"/>
</dbReference>
<comment type="caution">
    <text evidence="1">The sequence shown here is derived from an EMBL/GenBank/DDBJ whole genome shotgun (WGS) entry which is preliminary data.</text>
</comment>